<dbReference type="AlphaFoldDB" id="J9GJ99"/>
<sequence length="55" mass="6437">MKEAKEIYYLPVEQLSDDAIQCIEKVVELLDAIKDDCNINNFSRRFTFIREGKAI</sequence>
<organism evidence="1">
    <name type="scientific">gut metagenome</name>
    <dbReference type="NCBI Taxonomy" id="749906"/>
    <lineage>
        <taxon>unclassified sequences</taxon>
        <taxon>metagenomes</taxon>
        <taxon>organismal metagenomes</taxon>
    </lineage>
</organism>
<dbReference type="EMBL" id="AMCI01000796">
    <property type="protein sequence ID" value="EJX07747.1"/>
    <property type="molecule type" value="Genomic_DNA"/>
</dbReference>
<comment type="caution">
    <text evidence="1">The sequence shown here is derived from an EMBL/GenBank/DDBJ whole genome shotgun (WGS) entry which is preliminary data.</text>
</comment>
<reference evidence="1" key="1">
    <citation type="journal article" date="2012" name="PLoS ONE">
        <title>Gene sets for utilization of primary and secondary nutrition supplies in the distal gut of endangered iberian lynx.</title>
        <authorList>
            <person name="Alcaide M."/>
            <person name="Messina E."/>
            <person name="Richter M."/>
            <person name="Bargiela R."/>
            <person name="Peplies J."/>
            <person name="Huws S.A."/>
            <person name="Newbold C.J."/>
            <person name="Golyshin P.N."/>
            <person name="Simon M.A."/>
            <person name="Lopez G."/>
            <person name="Yakimov M.M."/>
            <person name="Ferrer M."/>
        </authorList>
    </citation>
    <scope>NUCLEOTIDE SEQUENCE</scope>
</reference>
<gene>
    <name evidence="1" type="ORF">EVA_04124</name>
</gene>
<protein>
    <submittedName>
        <fullName evidence="1">Uncharacterized protein</fullName>
    </submittedName>
</protein>
<name>J9GJ99_9ZZZZ</name>
<accession>J9GJ99</accession>
<feature type="non-terminal residue" evidence="1">
    <location>
        <position position="55"/>
    </location>
</feature>
<evidence type="ECO:0000313" key="1">
    <source>
        <dbReference type="EMBL" id="EJX07747.1"/>
    </source>
</evidence>
<proteinExistence type="predicted"/>